<comment type="caution">
    <text evidence="15">The sequence shown here is derived from an EMBL/GenBank/DDBJ whole genome shotgun (WGS) entry which is preliminary data.</text>
</comment>
<dbReference type="Pfam" id="PF17917">
    <property type="entry name" value="RT_RNaseH"/>
    <property type="match status" value="1"/>
</dbReference>
<dbReference type="PROSITE" id="PS50158">
    <property type="entry name" value="ZF_CCHC"/>
    <property type="match status" value="1"/>
</dbReference>
<keyword evidence="9" id="KW-0695">RNA-directed DNA polymerase</keyword>
<evidence type="ECO:0000256" key="8">
    <source>
        <dbReference type="ARBA" id="ARBA00022884"/>
    </source>
</evidence>
<evidence type="ECO:0000256" key="7">
    <source>
        <dbReference type="ARBA" id="ARBA00022801"/>
    </source>
</evidence>
<gene>
    <name evidence="15" type="ORF">GQX73_g7005</name>
</gene>
<dbReference type="GO" id="GO:0004519">
    <property type="term" value="F:endonuclease activity"/>
    <property type="evidence" value="ECO:0007669"/>
    <property type="project" value="UniProtKB-KW"/>
</dbReference>
<dbReference type="Gene3D" id="2.40.70.10">
    <property type="entry name" value="Acid Proteases"/>
    <property type="match status" value="1"/>
</dbReference>
<evidence type="ECO:0000256" key="11">
    <source>
        <dbReference type="PROSITE-ProRule" id="PRU00047"/>
    </source>
</evidence>
<keyword evidence="10" id="KW-0496">Mitochondrion</keyword>
<feature type="domain" description="CCHC-type" evidence="13">
    <location>
        <begin position="267"/>
        <end position="282"/>
    </location>
</feature>
<keyword evidence="16" id="KW-1185">Reference proteome</keyword>
<dbReference type="InterPro" id="IPR043128">
    <property type="entry name" value="Rev_trsase/Diguanyl_cyclase"/>
</dbReference>
<accession>A0A7C8IY80</accession>
<sequence>MTTPQFAGLPGEDAEIYVQDCTTLATGKPDVDMYAATIFRGGLVGRRVKGWYHALPKATRRSWDLTKTAFTKEFDDDDDSDEQRMLAGEVRALKRKAGEPLLEYVRRTQKLSDRVQDAELQTKLAEAFLCGMRDGEADTMLQLRLQDRLATKSLLSARGFLVDGTTFRDIRKYLGQVATPIGESNIYDERADYPDDDWQTAMSPEERIAAAFEQLSKKIVESAATSQTGSTTHTPVSGNNGGYVPPPQVQIQSRPQYSYPSTMGMQCFRCGQKGHGARDCKNDPLPRSEQNKIIEEFNKRRQANPGTHVPDATKAATMIGMNPCMQGRTGPSDHVYDVPYMSPAVTDPAVQFIEIENGEYYDYIDETDNAAVMASENVNQDPAVNPRGQKRTKSDAFPSPPTVEPLTPVRPKPAGQGAPMHDATTTTSSGPADTNERPPSENDPPRPTVVPTSFREFLAKHKAELDELRASTKGKPKPSTPKDTIPARIMMEGNLPRFDVREWLAQTPITLTAAQLVDSSARIKSQFIRAMAPSIKRTGVGRKKQKDRGKEKDDEPIIDVDAVEYVGSPQCALVHIEDWGEDETELSTLGYIRASVEGQSTNRALLDGGAVIEIISPGFVNKLGLSPRPAGVPWMVRLADDKRQPVTHCVSIQVVTEGIAVIVTAYVMSAGESFDLLLSRSWLKRVKAVEHYASDILEINGKKGVKKLIPIFPASKPRIQIDFGDSMKVMETQLNEEAEEELADEDEIIPLSTEPAGVQRRIETGLDETIRDKEKRKESFTASIRFHEDDVIYRYDEAEPVIVRQQDMTDDTPSEDSYRSIDHPEATPAMAYSNPLSEADLEFVNYLLEQHKERREWKRGRPLRYWNEFLETKDNVIPVSSTTPPPTPVALSSGQYTDQSVKKISYLPTVGDVIPYLLLEHQRRLQAGRKESVPAYTVWEETDAGGDFETCHFELRPSSGPSAAGDSDMVRDVSEIAAGTATRAGVDEAVEIEIVRDYPAHGYEEKQVFTMTASRPLHRHPGELIGRHARREPFDGDVREAEEFVRSHKIVIGDLVSNPEQRRRMVQLLYTYRDCFAKSLQDIRPTDLIEHCIDTDPNVKPFRLRQVRYTRDELEFSKKVFPTMEEADIITKGSSAWAAYTRFPYKKNRELRVVHDYRPINSATLKPQWPMHNRDEDFDVLIQGGHSVFFKADASNGYWAIPVRAQDQWKTAVVTPHGMYLYKRMAQGLCGAPHTYSQFGDIVFGPHPACPGNPDGLPSLFGHHPDWRAGFAIFMDDHLISANTFERMYFFLKDHYFPRIAAGPIYLSGKKTEVCVPNMEAIGFELSKGTIRPNMEHRERFARWKSCPPEKVEEVEAFLYLTSYLKQYVPGRADRARSLKTSYMNHVARITPKGNVSTQKCWIKKERIEWTPEHQAHFEYICDSIQERSCRGVLDDTQFHLATDASDTGTGGVLIQIPDTPPGTELEDKHLGMMNVIMYISHRLSDAETRYPVTEKEALAVLRALAETRWMILPSKYPIIIYTDHEALLVLLRAGKELKGRLARWVTQFSEYDVLIKHRPGKSKLIGIADGLSRLPSRWQNDVVHRDPETIDYLPSTNTISIAHGDVLPFADVRVTQPVLSPTAYETLMPWYGDILSFLIEGLEGIKKYSPNRRRWIKRQAIHHVLRGERLYYVERTGELSLCIGESHVALALKWAHDHHGHYAGLLTLGRLRGKIYWPTRLVDVTTYVMTCSECQQNGVEPRSLIPRTIITLSPWEMVGMDYLGPINPQAYNGHKCILVVVDYCTRYIFTSSTESPSSSHVLGMWEQLHPIFGWPRMIYSDNGTHFTANPVQQRLTGQGTNLVYAPVTHASSVGLVERMVREVKTMLRKWATGKDPILIKTWPDRLIGFTMNINTRRLRGQRYSPSELLLGYQLRHNLSRITDTVGEVSQQGDTEEEVEDPGTMTTNLQLLQHLERRDYARDRFAETLLNGEQDTRAPYHWSAQLKMGDLVWWYQKNPGKKGGISKKLAPKWTGPWEIATRVSDVTWSIVRPNRPNRGATKVHVNQLKPYLVRPSRLRTDQPALVEELETPLIEVPVPELTDPEYRILDLLPPTEIHGIILLFLRLVIADIFQNSNYHIDAPGQNPTRAATAATVPQIYRGQHHILRALSQWPKDTIRPEVQFQTILHKRFDQPKLDMSEEEQLRQANALYSLLDNRYKKTYPITGSLLQPKSNPTYFTDLLKELEEAPNRSFFERFWLRMKGIVRLQ</sequence>
<evidence type="ECO:0000259" key="13">
    <source>
        <dbReference type="PROSITE" id="PS50158"/>
    </source>
</evidence>
<evidence type="ECO:0000256" key="2">
    <source>
        <dbReference type="ARBA" id="ARBA00012493"/>
    </source>
</evidence>
<feature type="compositionally biased region" description="Polar residues" evidence="12">
    <location>
        <begin position="223"/>
        <end position="238"/>
    </location>
</feature>
<dbReference type="Gene3D" id="4.10.60.10">
    <property type="entry name" value="Zinc finger, CCHC-type"/>
    <property type="match status" value="1"/>
</dbReference>
<dbReference type="EC" id="2.7.7.49" evidence="2"/>
<dbReference type="InterPro" id="IPR012337">
    <property type="entry name" value="RNaseH-like_sf"/>
</dbReference>
<dbReference type="Gene3D" id="3.10.10.10">
    <property type="entry name" value="HIV Type 1 Reverse Transcriptase, subunit A, domain 1"/>
    <property type="match status" value="1"/>
</dbReference>
<keyword evidence="8" id="KW-0694">RNA-binding</keyword>
<evidence type="ECO:0000256" key="6">
    <source>
        <dbReference type="ARBA" id="ARBA00022759"/>
    </source>
</evidence>
<dbReference type="InterPro" id="IPR001878">
    <property type="entry name" value="Znf_CCHC"/>
</dbReference>
<dbReference type="GO" id="GO:0003964">
    <property type="term" value="F:RNA-directed DNA polymerase activity"/>
    <property type="evidence" value="ECO:0007669"/>
    <property type="project" value="UniProtKB-KW"/>
</dbReference>
<keyword evidence="7" id="KW-0378">Hydrolase</keyword>
<feature type="compositionally biased region" description="Basic and acidic residues" evidence="12">
    <location>
        <begin position="434"/>
        <end position="444"/>
    </location>
</feature>
<keyword evidence="6" id="KW-0255">Endonuclease</keyword>
<keyword evidence="11" id="KW-0479">Metal-binding</keyword>
<keyword evidence="5" id="KW-0540">Nuclease</keyword>
<dbReference type="InterPro" id="IPR036397">
    <property type="entry name" value="RNaseH_sf"/>
</dbReference>
<dbReference type="Proteomes" id="UP000481858">
    <property type="component" value="Unassembled WGS sequence"/>
</dbReference>
<dbReference type="PROSITE" id="PS50994">
    <property type="entry name" value="INTEGRASE"/>
    <property type="match status" value="1"/>
</dbReference>
<dbReference type="CDD" id="cd00303">
    <property type="entry name" value="retropepsin_like"/>
    <property type="match status" value="1"/>
</dbReference>
<name>A0A7C8IY80_9PEZI</name>
<evidence type="ECO:0000313" key="15">
    <source>
        <dbReference type="EMBL" id="KAF2966539.1"/>
    </source>
</evidence>
<dbReference type="GO" id="GO:0016787">
    <property type="term" value="F:hydrolase activity"/>
    <property type="evidence" value="ECO:0007669"/>
    <property type="project" value="UniProtKB-KW"/>
</dbReference>
<dbReference type="InterPro" id="IPR036875">
    <property type="entry name" value="Znf_CCHC_sf"/>
</dbReference>
<evidence type="ECO:0000256" key="9">
    <source>
        <dbReference type="ARBA" id="ARBA00022918"/>
    </source>
</evidence>
<evidence type="ECO:0000256" key="10">
    <source>
        <dbReference type="ARBA" id="ARBA00023128"/>
    </source>
</evidence>
<dbReference type="PANTHER" id="PTHR37984">
    <property type="entry name" value="PROTEIN CBG26694"/>
    <property type="match status" value="1"/>
</dbReference>
<keyword evidence="11" id="KW-0863">Zinc-finger</keyword>
<feature type="region of interest" description="Disordered" evidence="12">
    <location>
        <begin position="380"/>
        <end position="450"/>
    </location>
</feature>
<dbReference type="GO" id="GO:0015074">
    <property type="term" value="P:DNA integration"/>
    <property type="evidence" value="ECO:0007669"/>
    <property type="project" value="InterPro"/>
</dbReference>
<dbReference type="SUPFAM" id="SSF57756">
    <property type="entry name" value="Retrovirus zinc finger-like domains"/>
    <property type="match status" value="1"/>
</dbReference>
<feature type="compositionally biased region" description="Pro residues" evidence="12">
    <location>
        <begin position="398"/>
        <end position="411"/>
    </location>
</feature>
<dbReference type="GO" id="GO:0003723">
    <property type="term" value="F:RNA binding"/>
    <property type="evidence" value="ECO:0007669"/>
    <property type="project" value="UniProtKB-KW"/>
</dbReference>
<dbReference type="Gene3D" id="3.30.70.270">
    <property type="match status" value="2"/>
</dbReference>
<dbReference type="InParanoid" id="A0A7C8IY80"/>
<dbReference type="GO" id="GO:0005634">
    <property type="term" value="C:nucleus"/>
    <property type="evidence" value="ECO:0007669"/>
    <property type="project" value="UniProtKB-ARBA"/>
</dbReference>
<keyword evidence="4" id="KW-0548">Nucleotidyltransferase</keyword>
<comment type="subcellular location">
    <subcellularLocation>
        <location evidence="1">Mitochondrion</location>
    </subcellularLocation>
</comment>
<dbReference type="SMART" id="SM00343">
    <property type="entry name" value="ZnF_C2HC"/>
    <property type="match status" value="1"/>
</dbReference>
<dbReference type="InterPro" id="IPR001584">
    <property type="entry name" value="Integrase_cat-core"/>
</dbReference>
<feature type="domain" description="Integrase catalytic" evidence="14">
    <location>
        <begin position="1751"/>
        <end position="1914"/>
    </location>
</feature>
<dbReference type="Pfam" id="PF20180">
    <property type="entry name" value="UQCC2_CBP6"/>
    <property type="match status" value="1"/>
</dbReference>
<protein>
    <recommendedName>
        <fullName evidence="2">RNA-directed DNA polymerase</fullName>
        <ecNumber evidence="2">2.7.7.49</ecNumber>
    </recommendedName>
</protein>
<evidence type="ECO:0000256" key="1">
    <source>
        <dbReference type="ARBA" id="ARBA00004173"/>
    </source>
</evidence>
<dbReference type="Gene3D" id="1.10.340.70">
    <property type="match status" value="1"/>
</dbReference>
<proteinExistence type="predicted"/>
<dbReference type="SUPFAM" id="SSF53098">
    <property type="entry name" value="Ribonuclease H-like"/>
    <property type="match status" value="1"/>
</dbReference>
<dbReference type="EMBL" id="WUBL01000086">
    <property type="protein sequence ID" value="KAF2966539.1"/>
    <property type="molecule type" value="Genomic_DNA"/>
</dbReference>
<dbReference type="InterPro" id="IPR043502">
    <property type="entry name" value="DNA/RNA_pol_sf"/>
</dbReference>
<dbReference type="InterPro" id="IPR021109">
    <property type="entry name" value="Peptidase_aspartic_dom_sf"/>
</dbReference>
<evidence type="ECO:0000256" key="12">
    <source>
        <dbReference type="SAM" id="MobiDB-lite"/>
    </source>
</evidence>
<evidence type="ECO:0000313" key="16">
    <source>
        <dbReference type="Proteomes" id="UP000481858"/>
    </source>
</evidence>
<dbReference type="GO" id="GO:0008270">
    <property type="term" value="F:zinc ion binding"/>
    <property type="evidence" value="ECO:0007669"/>
    <property type="project" value="UniProtKB-KW"/>
</dbReference>
<dbReference type="GO" id="GO:0005739">
    <property type="term" value="C:mitochondrion"/>
    <property type="evidence" value="ECO:0007669"/>
    <property type="project" value="UniProtKB-SubCell"/>
</dbReference>
<keyword evidence="11" id="KW-0862">Zinc</keyword>
<evidence type="ECO:0000256" key="3">
    <source>
        <dbReference type="ARBA" id="ARBA00022679"/>
    </source>
</evidence>
<evidence type="ECO:0000256" key="4">
    <source>
        <dbReference type="ARBA" id="ARBA00022695"/>
    </source>
</evidence>
<dbReference type="OrthoDB" id="2107880at2759"/>
<dbReference type="SUPFAM" id="SSF56672">
    <property type="entry name" value="DNA/RNA polymerases"/>
    <property type="match status" value="1"/>
</dbReference>
<feature type="region of interest" description="Disordered" evidence="12">
    <location>
        <begin position="222"/>
        <end position="251"/>
    </location>
</feature>
<dbReference type="InterPro" id="IPR041373">
    <property type="entry name" value="RT_RNaseH"/>
</dbReference>
<feature type="compositionally biased region" description="Polar residues" evidence="12">
    <location>
        <begin position="423"/>
        <end position="432"/>
    </location>
</feature>
<evidence type="ECO:0000256" key="5">
    <source>
        <dbReference type="ARBA" id="ARBA00022722"/>
    </source>
</evidence>
<dbReference type="InterPro" id="IPR000477">
    <property type="entry name" value="RT_dom"/>
</dbReference>
<dbReference type="CDD" id="cd09274">
    <property type="entry name" value="RNase_HI_RT_Ty3"/>
    <property type="match status" value="1"/>
</dbReference>
<keyword evidence="3" id="KW-0808">Transferase</keyword>
<organism evidence="15 16">
    <name type="scientific">Xylaria multiplex</name>
    <dbReference type="NCBI Taxonomy" id="323545"/>
    <lineage>
        <taxon>Eukaryota</taxon>
        <taxon>Fungi</taxon>
        <taxon>Dikarya</taxon>
        <taxon>Ascomycota</taxon>
        <taxon>Pezizomycotina</taxon>
        <taxon>Sordariomycetes</taxon>
        <taxon>Xylariomycetidae</taxon>
        <taxon>Xylariales</taxon>
        <taxon>Xylariaceae</taxon>
        <taxon>Xylaria</taxon>
    </lineage>
</organism>
<feature type="region of interest" description="Disordered" evidence="12">
    <location>
        <begin position="466"/>
        <end position="485"/>
    </location>
</feature>
<dbReference type="PANTHER" id="PTHR37984:SF5">
    <property type="entry name" value="PROTEIN NYNRIN-LIKE"/>
    <property type="match status" value="1"/>
</dbReference>
<dbReference type="InterPro" id="IPR041588">
    <property type="entry name" value="Integrase_H2C2"/>
</dbReference>
<evidence type="ECO:0000259" key="14">
    <source>
        <dbReference type="PROSITE" id="PS50994"/>
    </source>
</evidence>
<dbReference type="Pfam" id="PF17921">
    <property type="entry name" value="Integrase_H2C2"/>
    <property type="match status" value="1"/>
</dbReference>
<dbReference type="CDD" id="cd01647">
    <property type="entry name" value="RT_LTR"/>
    <property type="match status" value="1"/>
</dbReference>
<dbReference type="InterPro" id="IPR050951">
    <property type="entry name" value="Retrovirus_Pol_polyprotein"/>
</dbReference>
<dbReference type="Pfam" id="PF00078">
    <property type="entry name" value="RVT_1"/>
    <property type="match status" value="1"/>
</dbReference>
<dbReference type="Pfam" id="PF00665">
    <property type="entry name" value="rve"/>
    <property type="match status" value="1"/>
</dbReference>
<reference evidence="15 16" key="1">
    <citation type="submission" date="2019-12" db="EMBL/GenBank/DDBJ databases">
        <title>Draft genome sequence of the ascomycete Xylaria multiplex DSM 110363.</title>
        <authorList>
            <person name="Buettner E."/>
            <person name="Kellner H."/>
        </authorList>
    </citation>
    <scope>NUCLEOTIDE SEQUENCE [LARGE SCALE GENOMIC DNA]</scope>
    <source>
        <strain evidence="15 16">DSM 110363</strain>
    </source>
</reference>
<dbReference type="Gene3D" id="3.30.420.10">
    <property type="entry name" value="Ribonuclease H-like superfamily/Ribonuclease H"/>
    <property type="match status" value="1"/>
</dbReference>